<dbReference type="RefSeq" id="XP_024385194.1">
    <property type="nucleotide sequence ID" value="XM_024529426.2"/>
</dbReference>
<organism evidence="2">
    <name type="scientific">Physcomitrium patens</name>
    <name type="common">Spreading-leaved earth moss</name>
    <name type="synonym">Physcomitrella patens</name>
    <dbReference type="NCBI Taxonomy" id="3218"/>
    <lineage>
        <taxon>Eukaryota</taxon>
        <taxon>Viridiplantae</taxon>
        <taxon>Streptophyta</taxon>
        <taxon>Embryophyta</taxon>
        <taxon>Bryophyta</taxon>
        <taxon>Bryophytina</taxon>
        <taxon>Bryopsida</taxon>
        <taxon>Funariidae</taxon>
        <taxon>Funariales</taxon>
        <taxon>Funariaceae</taxon>
        <taxon>Physcomitrium</taxon>
    </lineage>
</organism>
<dbReference type="OMA" id="NAVQKCE"/>
<gene>
    <name evidence="3" type="primary">LOC112286948</name>
    <name evidence="2" type="ORF">PHYPA_012816</name>
</gene>
<feature type="region of interest" description="Disordered" evidence="1">
    <location>
        <begin position="1"/>
        <end position="33"/>
    </location>
</feature>
<protein>
    <submittedName>
        <fullName evidence="2 3">Uncharacterized protein</fullName>
    </submittedName>
</protein>
<reference evidence="2 4" key="2">
    <citation type="journal article" date="2018" name="Plant J.">
        <title>The Physcomitrella patens chromosome-scale assembly reveals moss genome structure and evolution.</title>
        <authorList>
            <person name="Lang D."/>
            <person name="Ullrich K.K."/>
            <person name="Murat F."/>
            <person name="Fuchs J."/>
            <person name="Jenkins J."/>
            <person name="Haas F.B."/>
            <person name="Piednoel M."/>
            <person name="Gundlach H."/>
            <person name="Van Bel M."/>
            <person name="Meyberg R."/>
            <person name="Vives C."/>
            <person name="Morata J."/>
            <person name="Symeonidi A."/>
            <person name="Hiss M."/>
            <person name="Muchero W."/>
            <person name="Kamisugi Y."/>
            <person name="Saleh O."/>
            <person name="Blanc G."/>
            <person name="Decker E.L."/>
            <person name="van Gessel N."/>
            <person name="Grimwood J."/>
            <person name="Hayes R.D."/>
            <person name="Graham S.W."/>
            <person name="Gunter L.E."/>
            <person name="McDaniel S.F."/>
            <person name="Hoernstein S.N.W."/>
            <person name="Larsson A."/>
            <person name="Li F.W."/>
            <person name="Perroud P.F."/>
            <person name="Phillips J."/>
            <person name="Ranjan P."/>
            <person name="Rokshar D.S."/>
            <person name="Rothfels C.J."/>
            <person name="Schneider L."/>
            <person name="Shu S."/>
            <person name="Stevenson D.W."/>
            <person name="Thummler F."/>
            <person name="Tillich M."/>
            <person name="Villarreal Aguilar J.C."/>
            <person name="Widiez T."/>
            <person name="Wong G.K."/>
            <person name="Wymore A."/>
            <person name="Zhang Y."/>
            <person name="Zimmer A.D."/>
            <person name="Quatrano R.S."/>
            <person name="Mayer K.F.X."/>
            <person name="Goodstein D."/>
            <person name="Casacuberta J.M."/>
            <person name="Vandepoele K."/>
            <person name="Reski R."/>
            <person name="Cuming A.C."/>
            <person name="Tuskan G.A."/>
            <person name="Maumus F."/>
            <person name="Salse J."/>
            <person name="Schmutz J."/>
            <person name="Rensing S.A."/>
        </authorList>
    </citation>
    <scope>NUCLEOTIDE SEQUENCE [LARGE SCALE GENOMIC DNA]</scope>
    <source>
        <strain evidence="3 4">cv. Gransden 2004</strain>
    </source>
</reference>
<dbReference type="KEGG" id="ppp:112286948"/>
<dbReference type="Proteomes" id="UP000006727">
    <property type="component" value="Chromosome 9"/>
</dbReference>
<proteinExistence type="predicted"/>
<dbReference type="EnsemblPlants" id="Pp3c9_17430V3.2">
    <property type="protein sequence ID" value="Pp3c9_17430V3.2"/>
    <property type="gene ID" value="Pp3c9_17430"/>
</dbReference>
<dbReference type="HOGENOM" id="CLU_1148851_0_0_1"/>
<name>A9SH07_PHYPA</name>
<dbReference type="PaxDb" id="3218-PP1S78_29V6.1"/>
<dbReference type="OrthoDB" id="1914474at2759"/>
<keyword evidence="4" id="KW-1185">Reference proteome</keyword>
<dbReference type="PANTHER" id="PTHR35722">
    <property type="entry name" value="MAL D 1-ASSOCIATED PROTEIN"/>
    <property type="match status" value="1"/>
</dbReference>
<dbReference type="AlphaFoldDB" id="A9SH07"/>
<dbReference type="Gramene" id="Pp3c9_17430V3.1">
    <property type="protein sequence ID" value="Pp3c9_17430V3.1"/>
    <property type="gene ID" value="Pp3c9_17430"/>
</dbReference>
<evidence type="ECO:0000313" key="2">
    <source>
        <dbReference type="EMBL" id="PNR48340.1"/>
    </source>
</evidence>
<evidence type="ECO:0000313" key="3">
    <source>
        <dbReference type="EnsemblPlants" id="Pp3c9_17430V3.1"/>
    </source>
</evidence>
<dbReference type="InterPro" id="IPR053346">
    <property type="entry name" value="Fra_a_1-associated"/>
</dbReference>
<reference evidence="2 4" key="1">
    <citation type="journal article" date="2008" name="Science">
        <title>The Physcomitrella genome reveals evolutionary insights into the conquest of land by plants.</title>
        <authorList>
            <person name="Rensing S."/>
            <person name="Lang D."/>
            <person name="Zimmer A."/>
            <person name="Terry A."/>
            <person name="Salamov A."/>
            <person name="Shapiro H."/>
            <person name="Nishiyama T."/>
            <person name="Perroud P.-F."/>
            <person name="Lindquist E."/>
            <person name="Kamisugi Y."/>
            <person name="Tanahashi T."/>
            <person name="Sakakibara K."/>
            <person name="Fujita T."/>
            <person name="Oishi K."/>
            <person name="Shin-I T."/>
            <person name="Kuroki Y."/>
            <person name="Toyoda A."/>
            <person name="Suzuki Y."/>
            <person name="Hashimoto A."/>
            <person name="Yamaguchi K."/>
            <person name="Sugano A."/>
            <person name="Kohara Y."/>
            <person name="Fujiyama A."/>
            <person name="Anterola A."/>
            <person name="Aoki S."/>
            <person name="Ashton N."/>
            <person name="Barbazuk W.B."/>
            <person name="Barker E."/>
            <person name="Bennetzen J."/>
            <person name="Bezanilla M."/>
            <person name="Blankenship R."/>
            <person name="Cho S.H."/>
            <person name="Dutcher S."/>
            <person name="Estelle M."/>
            <person name="Fawcett J.A."/>
            <person name="Gundlach H."/>
            <person name="Hanada K."/>
            <person name="Heyl A."/>
            <person name="Hicks K.A."/>
            <person name="Hugh J."/>
            <person name="Lohr M."/>
            <person name="Mayer K."/>
            <person name="Melkozernov A."/>
            <person name="Murata T."/>
            <person name="Nelson D."/>
            <person name="Pils B."/>
            <person name="Prigge M."/>
            <person name="Reiss B."/>
            <person name="Renner T."/>
            <person name="Rombauts S."/>
            <person name="Rushton P."/>
            <person name="Sanderfoot A."/>
            <person name="Schween G."/>
            <person name="Shiu S.-H."/>
            <person name="Stueber K."/>
            <person name="Theodoulou F.L."/>
            <person name="Tu H."/>
            <person name="Van de Peer Y."/>
            <person name="Verrier P.J."/>
            <person name="Waters E."/>
            <person name="Wood A."/>
            <person name="Yang L."/>
            <person name="Cove D."/>
            <person name="Cuming A."/>
            <person name="Hasebe M."/>
            <person name="Lucas S."/>
            <person name="Mishler D.B."/>
            <person name="Reski R."/>
            <person name="Grigoriev I."/>
            <person name="Quatrano R.S."/>
            <person name="Boore J.L."/>
        </authorList>
    </citation>
    <scope>NUCLEOTIDE SEQUENCE [LARGE SCALE GENOMIC DNA]</scope>
    <source>
        <strain evidence="3 4">cv. Gransden 2004</strain>
    </source>
</reference>
<accession>A9SH07</accession>
<dbReference type="EMBL" id="ABEU02000009">
    <property type="protein sequence ID" value="PNR48340.1"/>
    <property type="molecule type" value="Genomic_DNA"/>
</dbReference>
<dbReference type="EnsemblPlants" id="Pp3c9_17430V3.1">
    <property type="protein sequence ID" value="Pp3c9_17430V3.1"/>
    <property type="gene ID" value="Pp3c9_17430"/>
</dbReference>
<sequence>MDVRLSRMSDGSEGDSREGFGNGESIGFSRKFDPNDPCTYSTIRKYKCFLEGNDSSGNAVQKCERTEQLLRRCPGRPVEVVKSETEYTEGDAATGSTNFWIEGSDRSLPLPGLHSDVEQDPRSILPRPFTESDWPRSLTQRDERQRSPAVPGGFTGFGGIMNAIEDVMRETEDMAHSFLHVFGLDGDETDRSGNPFDRWFGGGDVFGDSEKRAPRRSEPDGVHHPAQSSKPDIFDGRDFREV</sequence>
<evidence type="ECO:0000313" key="4">
    <source>
        <dbReference type="Proteomes" id="UP000006727"/>
    </source>
</evidence>
<dbReference type="Gramene" id="Pp3c9_17430V3.2">
    <property type="protein sequence ID" value="Pp3c9_17430V3.2"/>
    <property type="gene ID" value="Pp3c9_17430"/>
</dbReference>
<evidence type="ECO:0000256" key="1">
    <source>
        <dbReference type="SAM" id="MobiDB-lite"/>
    </source>
</evidence>
<feature type="compositionally biased region" description="Basic and acidic residues" evidence="1">
    <location>
        <begin position="232"/>
        <end position="242"/>
    </location>
</feature>
<feature type="region of interest" description="Disordered" evidence="1">
    <location>
        <begin position="110"/>
        <end position="158"/>
    </location>
</feature>
<dbReference type="PANTHER" id="PTHR35722:SF1">
    <property type="entry name" value="MAL D 1-ASSOCIATED PROTEIN"/>
    <property type="match status" value="1"/>
</dbReference>
<reference evidence="3" key="3">
    <citation type="submission" date="2020-12" db="UniProtKB">
        <authorList>
            <consortium name="EnsemblPlants"/>
        </authorList>
    </citation>
    <scope>IDENTIFICATION</scope>
</reference>
<feature type="region of interest" description="Disordered" evidence="1">
    <location>
        <begin position="193"/>
        <end position="242"/>
    </location>
</feature>
<dbReference type="eggNOG" id="ENOG502S1I5">
    <property type="taxonomic scope" value="Eukaryota"/>
</dbReference>
<feature type="compositionally biased region" description="Basic and acidic residues" evidence="1">
    <location>
        <begin position="208"/>
        <end position="223"/>
    </location>
</feature>
<dbReference type="GeneID" id="112286948"/>